<evidence type="ECO:0000313" key="2">
    <source>
        <dbReference type="Proteomes" id="UP000485058"/>
    </source>
</evidence>
<evidence type="ECO:0000313" key="1">
    <source>
        <dbReference type="EMBL" id="GFH28188.1"/>
    </source>
</evidence>
<name>A0A6A0A6Q3_HAELA</name>
<gene>
    <name evidence="1" type="ORF">HaLaN_26633</name>
</gene>
<keyword evidence="2" id="KW-1185">Reference proteome</keyword>
<reference evidence="1 2" key="1">
    <citation type="submission" date="2020-02" db="EMBL/GenBank/DDBJ databases">
        <title>Draft genome sequence of Haematococcus lacustris strain NIES-144.</title>
        <authorList>
            <person name="Morimoto D."/>
            <person name="Nakagawa S."/>
            <person name="Yoshida T."/>
            <person name="Sawayama S."/>
        </authorList>
    </citation>
    <scope>NUCLEOTIDE SEQUENCE [LARGE SCALE GENOMIC DNA]</scope>
    <source>
        <strain evidence="1 2">NIES-144</strain>
    </source>
</reference>
<dbReference type="EMBL" id="BLLF01003775">
    <property type="protein sequence ID" value="GFH28188.1"/>
    <property type="molecule type" value="Genomic_DNA"/>
</dbReference>
<proteinExistence type="predicted"/>
<accession>A0A6A0A6Q3</accession>
<sequence length="98" mass="10492">MVCGVKIYADGGTGADVDDCLCFGYGCPAASDIFPPIDPASTADRIGGSTPTDIGPVFRWGNSSMLHWLMARAQDPLPKYKAYHQSTKPAYRALNLLP</sequence>
<feature type="non-terminal residue" evidence="1">
    <location>
        <position position="1"/>
    </location>
</feature>
<dbReference type="AlphaFoldDB" id="A0A6A0A6Q3"/>
<protein>
    <submittedName>
        <fullName evidence="1">Uncharacterized protein</fullName>
    </submittedName>
</protein>
<dbReference type="Proteomes" id="UP000485058">
    <property type="component" value="Unassembled WGS sequence"/>
</dbReference>
<organism evidence="1 2">
    <name type="scientific">Haematococcus lacustris</name>
    <name type="common">Green alga</name>
    <name type="synonym">Haematococcus pluvialis</name>
    <dbReference type="NCBI Taxonomy" id="44745"/>
    <lineage>
        <taxon>Eukaryota</taxon>
        <taxon>Viridiplantae</taxon>
        <taxon>Chlorophyta</taxon>
        <taxon>core chlorophytes</taxon>
        <taxon>Chlorophyceae</taxon>
        <taxon>CS clade</taxon>
        <taxon>Chlamydomonadales</taxon>
        <taxon>Haematococcaceae</taxon>
        <taxon>Haematococcus</taxon>
    </lineage>
</organism>
<comment type="caution">
    <text evidence="1">The sequence shown here is derived from an EMBL/GenBank/DDBJ whole genome shotgun (WGS) entry which is preliminary data.</text>
</comment>
<feature type="non-terminal residue" evidence="1">
    <location>
        <position position="98"/>
    </location>
</feature>